<organism evidence="6 7">
    <name type="scientific">Methyloligella halotolerans</name>
    <dbReference type="NCBI Taxonomy" id="1177755"/>
    <lineage>
        <taxon>Bacteria</taxon>
        <taxon>Pseudomonadati</taxon>
        <taxon>Pseudomonadota</taxon>
        <taxon>Alphaproteobacteria</taxon>
        <taxon>Hyphomicrobiales</taxon>
        <taxon>Hyphomicrobiaceae</taxon>
        <taxon>Methyloligella</taxon>
    </lineage>
</organism>
<evidence type="ECO:0000313" key="6">
    <source>
        <dbReference type="EMBL" id="ODA66801.1"/>
    </source>
</evidence>
<feature type="transmembrane region" description="Helical" evidence="5">
    <location>
        <begin position="122"/>
        <end position="155"/>
    </location>
</feature>
<evidence type="ECO:0000256" key="1">
    <source>
        <dbReference type="ARBA" id="ARBA00004127"/>
    </source>
</evidence>
<name>A0A1E2RX56_9HYPH</name>
<dbReference type="RefSeq" id="WP_069095354.1">
    <property type="nucleotide sequence ID" value="NZ_MASI01000005.1"/>
</dbReference>
<dbReference type="EMBL" id="MASI01000005">
    <property type="protein sequence ID" value="ODA66801.1"/>
    <property type="molecule type" value="Genomic_DNA"/>
</dbReference>
<protein>
    <submittedName>
        <fullName evidence="6">3-oxo-5-alpha-steroid 4-dehydrogenase</fullName>
    </submittedName>
</protein>
<evidence type="ECO:0000256" key="3">
    <source>
        <dbReference type="ARBA" id="ARBA00022989"/>
    </source>
</evidence>
<comment type="subcellular location">
    <subcellularLocation>
        <location evidence="1">Endomembrane system</location>
        <topology evidence="1">Multi-pass membrane protein</topology>
    </subcellularLocation>
</comment>
<evidence type="ECO:0000256" key="4">
    <source>
        <dbReference type="ARBA" id="ARBA00023136"/>
    </source>
</evidence>
<gene>
    <name evidence="6" type="ORF">A7A08_02098</name>
</gene>
<dbReference type="AlphaFoldDB" id="A0A1E2RX56"/>
<sequence length="200" mass="22108">MTEIVFAIGLLMGLTLNALLAATLFFPPFRIWPTPKPGTWQSITFWTLFRGGMLFAFILGILDWNAVPLLDATRFVFGVPLFVIGFGITVLGYFNLGLGNTYCGSDGLVTGGLYHISRNPQYTFSIMGLIGLSIFANSYLTIAQSVVMACVYVFMALTEEAWLEREYGESYKAYCRATARFLDIPALLGLKPKPRIEDAG</sequence>
<keyword evidence="2 5" id="KW-0812">Transmembrane</keyword>
<comment type="caution">
    <text evidence="6">The sequence shown here is derived from an EMBL/GenBank/DDBJ whole genome shotgun (WGS) entry which is preliminary data.</text>
</comment>
<feature type="transmembrane region" description="Helical" evidence="5">
    <location>
        <begin position="45"/>
        <end position="64"/>
    </location>
</feature>
<evidence type="ECO:0000256" key="2">
    <source>
        <dbReference type="ARBA" id="ARBA00022692"/>
    </source>
</evidence>
<dbReference type="STRING" id="1177755.A7A08_02098"/>
<keyword evidence="4 5" id="KW-0472">Membrane</keyword>
<accession>A0A1E2RX56</accession>
<dbReference type="Pfam" id="PF04191">
    <property type="entry name" value="PEMT"/>
    <property type="match status" value="1"/>
</dbReference>
<dbReference type="OrthoDB" id="9811969at2"/>
<evidence type="ECO:0000313" key="7">
    <source>
        <dbReference type="Proteomes" id="UP000095087"/>
    </source>
</evidence>
<dbReference type="Gene3D" id="1.20.120.1630">
    <property type="match status" value="1"/>
</dbReference>
<dbReference type="Proteomes" id="UP000095087">
    <property type="component" value="Unassembled WGS sequence"/>
</dbReference>
<keyword evidence="3 5" id="KW-1133">Transmembrane helix</keyword>
<reference evidence="6 7" key="1">
    <citation type="submission" date="2016-07" db="EMBL/GenBank/DDBJ databases">
        <title>Draft genome sequence of Methyloligella halotolerans C2T (VKM B-2706T=CCUG 61687T=DSM 25045T), a halotolerant polyhydroxybutyrate accumulating methylotroph.</title>
        <authorList>
            <person name="Vasilenko O.V."/>
            <person name="Doronina N.V."/>
            <person name="Poroshina M.N."/>
            <person name="Tarlachkov S.V."/>
            <person name="Trotsenko Y.A."/>
        </authorList>
    </citation>
    <scope>NUCLEOTIDE SEQUENCE [LARGE SCALE GENOMIC DNA]</scope>
    <source>
        <strain evidence="6 7">VKM B-2706</strain>
    </source>
</reference>
<keyword evidence="7" id="KW-1185">Reference proteome</keyword>
<dbReference type="InterPro" id="IPR007318">
    <property type="entry name" value="Phopholipid_MeTrfase"/>
</dbReference>
<evidence type="ECO:0000256" key="5">
    <source>
        <dbReference type="SAM" id="Phobius"/>
    </source>
</evidence>
<dbReference type="GO" id="GO:0012505">
    <property type="term" value="C:endomembrane system"/>
    <property type="evidence" value="ECO:0007669"/>
    <property type="project" value="UniProtKB-SubCell"/>
</dbReference>
<proteinExistence type="predicted"/>
<feature type="transmembrane region" description="Helical" evidence="5">
    <location>
        <begin position="76"/>
        <end position="96"/>
    </location>
</feature>